<keyword evidence="1" id="KW-0645">Protease</keyword>
<evidence type="ECO:0000256" key="3">
    <source>
        <dbReference type="ARBA" id="ARBA00022801"/>
    </source>
</evidence>
<dbReference type="RefSeq" id="WP_245854842.1">
    <property type="nucleotide sequence ID" value="NZ_PDJH01000001.1"/>
</dbReference>
<evidence type="ECO:0000313" key="6">
    <source>
        <dbReference type="Proteomes" id="UP000221394"/>
    </source>
</evidence>
<dbReference type="Pfam" id="PF01546">
    <property type="entry name" value="Peptidase_M20"/>
    <property type="match status" value="1"/>
</dbReference>
<dbReference type="InterPro" id="IPR002933">
    <property type="entry name" value="Peptidase_M20"/>
</dbReference>
<dbReference type="PANTHER" id="PTHR43270:SF12">
    <property type="entry name" value="SUCCINYL-DIAMINOPIMELATE DESUCCINYLASE"/>
    <property type="match status" value="1"/>
</dbReference>
<dbReference type="NCBIfam" id="NF005914">
    <property type="entry name" value="PRK07907.1"/>
    <property type="match status" value="1"/>
</dbReference>
<dbReference type="AlphaFoldDB" id="A0A2A9EGP9"/>
<dbReference type="Gene3D" id="3.40.630.10">
    <property type="entry name" value="Zn peptidases"/>
    <property type="match status" value="1"/>
</dbReference>
<dbReference type="GO" id="GO:0006508">
    <property type="term" value="P:proteolysis"/>
    <property type="evidence" value="ECO:0007669"/>
    <property type="project" value="UniProtKB-KW"/>
</dbReference>
<gene>
    <name evidence="5" type="ORF">ATL41_2572</name>
</gene>
<dbReference type="Gene3D" id="3.30.70.360">
    <property type="match status" value="1"/>
</dbReference>
<dbReference type="InterPro" id="IPR051458">
    <property type="entry name" value="Cyt/Met_Dipeptidase"/>
</dbReference>
<dbReference type="PANTHER" id="PTHR43270">
    <property type="entry name" value="BETA-ALA-HIS DIPEPTIDASE"/>
    <property type="match status" value="1"/>
</dbReference>
<dbReference type="Proteomes" id="UP000221394">
    <property type="component" value="Unassembled WGS sequence"/>
</dbReference>
<reference evidence="5 6" key="1">
    <citation type="submission" date="2017-10" db="EMBL/GenBank/DDBJ databases">
        <title>Sequencing the genomes of 1000 actinobacteria strains.</title>
        <authorList>
            <person name="Klenk H.-P."/>
        </authorList>
    </citation>
    <scope>NUCLEOTIDE SEQUENCE [LARGE SCALE GENOMIC DNA]</scope>
    <source>
        <strain evidence="5 6">DSM 21574</strain>
    </source>
</reference>
<dbReference type="GO" id="GO:0046872">
    <property type="term" value="F:metal ion binding"/>
    <property type="evidence" value="ECO:0007669"/>
    <property type="project" value="UniProtKB-KW"/>
</dbReference>
<protein>
    <submittedName>
        <fullName evidence="5">Acetylornithine deacetylase/succinyl-diaminopimelate desuccinylase-like protein</fullName>
    </submittedName>
</protein>
<keyword evidence="2" id="KW-0479">Metal-binding</keyword>
<dbReference type="EMBL" id="PDJH01000001">
    <property type="protein sequence ID" value="PFG37796.1"/>
    <property type="molecule type" value="Genomic_DNA"/>
</dbReference>
<evidence type="ECO:0000313" key="5">
    <source>
        <dbReference type="EMBL" id="PFG37796.1"/>
    </source>
</evidence>
<evidence type="ECO:0000256" key="2">
    <source>
        <dbReference type="ARBA" id="ARBA00022723"/>
    </source>
</evidence>
<name>A0A2A9EGP9_9MICO</name>
<feature type="domain" description="Peptidase M20 dimerisation" evidence="4">
    <location>
        <begin position="218"/>
        <end position="366"/>
    </location>
</feature>
<comment type="caution">
    <text evidence="5">The sequence shown here is derived from an EMBL/GenBank/DDBJ whole genome shotgun (WGS) entry which is preliminary data.</text>
</comment>
<evidence type="ECO:0000256" key="1">
    <source>
        <dbReference type="ARBA" id="ARBA00022670"/>
    </source>
</evidence>
<organism evidence="5 6">
    <name type="scientific">Flavimobilis soli</name>
    <dbReference type="NCBI Taxonomy" id="442709"/>
    <lineage>
        <taxon>Bacteria</taxon>
        <taxon>Bacillati</taxon>
        <taxon>Actinomycetota</taxon>
        <taxon>Actinomycetes</taxon>
        <taxon>Micrococcales</taxon>
        <taxon>Jonesiaceae</taxon>
        <taxon>Flavimobilis</taxon>
    </lineage>
</organism>
<dbReference type="Pfam" id="PF07687">
    <property type="entry name" value="M20_dimer"/>
    <property type="match status" value="1"/>
</dbReference>
<accession>A0A2A9EGP9</accession>
<proteinExistence type="predicted"/>
<keyword evidence="6" id="KW-1185">Reference proteome</keyword>
<dbReference type="SUPFAM" id="SSF53187">
    <property type="entry name" value="Zn-dependent exopeptidases"/>
    <property type="match status" value="1"/>
</dbReference>
<dbReference type="GO" id="GO:0008233">
    <property type="term" value="F:peptidase activity"/>
    <property type="evidence" value="ECO:0007669"/>
    <property type="project" value="UniProtKB-KW"/>
</dbReference>
<sequence>MSDSTPDQTSTTSQGGDVARLRTAVERHMPRGLADLAELVAIPSIADPQVVPPERCTEAALWVRDALRDLGIDSELVPTPDGTDAVIGYREGPAGSPTVLLYAHYDVQPPLDEAAWTTPPFELTERGGRLYGRGAADCKGNIVAHLTALRALRDEAEAAGTDGYPVTLRVVVEGSEEQGTGGLEQYLLAHPDELPADVVLVADAGNVAEGVPTLTTSLRGSADIDVEVRTLAGPLHSGQYGGAAPDPLGALIAMLASLRDGDGVVTVDGLDASGTWDGAQYDPETFRKDASILDGVEITGRGTVSDTLWARPALTVTGIDGPRVVGAVNAVQASARAHLNLRVPPGTDPAEAQDLLVAHLERRVPWGAHLKIDRDAPGKPFSARTDGPAFAVLGRALADAFGVDSTVTAGEGGSIPLCSVFQEVNPDAEIVLMGCEEPAALIHAPNESVSPHEIEKLALGEALFLTRLGAATA</sequence>
<dbReference type="InterPro" id="IPR011650">
    <property type="entry name" value="Peptidase_M20_dimer"/>
</dbReference>
<evidence type="ECO:0000259" key="4">
    <source>
        <dbReference type="Pfam" id="PF07687"/>
    </source>
</evidence>
<keyword evidence="3" id="KW-0378">Hydrolase</keyword>